<dbReference type="Proteomes" id="UP000291022">
    <property type="component" value="Unassembled WGS sequence"/>
</dbReference>
<feature type="compositionally biased region" description="Basic residues" evidence="2">
    <location>
        <begin position="1"/>
        <end position="12"/>
    </location>
</feature>
<dbReference type="InterPro" id="IPR008625">
    <property type="entry name" value="GAGE_fam"/>
</dbReference>
<accession>A0A452S1Z8</accession>
<reference evidence="5" key="1">
    <citation type="submission" date="2016-06" db="EMBL/GenBank/DDBJ databases">
        <title>De novo assembly and RNA-Seq shows season-dependent expression and editing in black bear kidneys.</title>
        <authorList>
            <person name="Korstanje R."/>
            <person name="Srivastava A."/>
            <person name="Sarsani V.K."/>
            <person name="Sheehan S.M."/>
            <person name="Seger R.L."/>
            <person name="Barter M.E."/>
            <person name="Lindqvist C."/>
            <person name="Brody L.C."/>
            <person name="Mullikin J.C."/>
        </authorList>
    </citation>
    <scope>NUCLEOTIDE SEQUENCE [LARGE SCALE GENOMIC DNA]</scope>
</reference>
<dbReference type="InterPro" id="IPR031320">
    <property type="entry name" value="GAGE"/>
</dbReference>
<sequence>MSGRVRSRSKSNQRKDDPGSNQHVAEQQPSDEHPKQKEAPPANQDIIADQGKEVEGAPVAQGPDLEADLQELPQAKAGDITEDDPEVKGTSLPFLEPIKMPEAGEGQPQI</sequence>
<comment type="similarity">
    <text evidence="1">Belongs to the GAGE family.</text>
</comment>
<evidence type="ECO:0000313" key="4">
    <source>
        <dbReference type="Ensembl" id="ENSUAMP00000025953.1"/>
    </source>
</evidence>
<name>A0A452S1Z8_URSAM</name>
<evidence type="ECO:0000259" key="3">
    <source>
        <dbReference type="SMART" id="SM01379"/>
    </source>
</evidence>
<dbReference type="STRING" id="9643.ENSUAMP00000025953"/>
<dbReference type="AlphaFoldDB" id="A0A452S1Z8"/>
<reference evidence="4" key="2">
    <citation type="submission" date="2025-08" db="UniProtKB">
        <authorList>
            <consortium name="Ensembl"/>
        </authorList>
    </citation>
    <scope>IDENTIFICATION</scope>
</reference>
<proteinExistence type="inferred from homology"/>
<dbReference type="GeneTree" id="ENSGT00940000153097"/>
<feature type="region of interest" description="Disordered" evidence="2">
    <location>
        <begin position="1"/>
        <end position="110"/>
    </location>
</feature>
<feature type="domain" description="GAGE" evidence="3">
    <location>
        <begin position="1"/>
        <end position="110"/>
    </location>
</feature>
<feature type="compositionally biased region" description="Polar residues" evidence="2">
    <location>
        <begin position="19"/>
        <end position="28"/>
    </location>
</feature>
<reference evidence="4" key="3">
    <citation type="submission" date="2025-09" db="UniProtKB">
        <authorList>
            <consortium name="Ensembl"/>
        </authorList>
    </citation>
    <scope>IDENTIFICATION</scope>
</reference>
<dbReference type="SMART" id="SM01379">
    <property type="entry name" value="GAGE"/>
    <property type="match status" value="1"/>
</dbReference>
<evidence type="ECO:0000313" key="5">
    <source>
        <dbReference type="Proteomes" id="UP000291022"/>
    </source>
</evidence>
<evidence type="ECO:0000256" key="2">
    <source>
        <dbReference type="SAM" id="MobiDB-lite"/>
    </source>
</evidence>
<dbReference type="OMA" id="PIEMPEI"/>
<protein>
    <recommendedName>
        <fullName evidence="3">GAGE domain-containing protein</fullName>
    </recommendedName>
</protein>
<dbReference type="Ensembl" id="ENSUAMT00000028958.1">
    <property type="protein sequence ID" value="ENSUAMP00000025953.1"/>
    <property type="gene ID" value="ENSUAMG00000020161.1"/>
</dbReference>
<dbReference type="PANTHER" id="PTHR14047:SF1">
    <property type="entry name" value="P ANTIGEN FAMILY MEMBER 3"/>
    <property type="match status" value="1"/>
</dbReference>
<keyword evidence="5" id="KW-1185">Reference proteome</keyword>
<dbReference type="PANTHER" id="PTHR14047">
    <property type="entry name" value="P ANTIGEN FAMILY MEMBER 5-RELATED"/>
    <property type="match status" value="1"/>
</dbReference>
<evidence type="ECO:0000256" key="1">
    <source>
        <dbReference type="ARBA" id="ARBA00007043"/>
    </source>
</evidence>
<dbReference type="Pfam" id="PF05831">
    <property type="entry name" value="GAGE"/>
    <property type="match status" value="1"/>
</dbReference>
<organism evidence="4 5">
    <name type="scientific">Ursus americanus</name>
    <name type="common">American black bear</name>
    <name type="synonym">Euarctos americanus</name>
    <dbReference type="NCBI Taxonomy" id="9643"/>
    <lineage>
        <taxon>Eukaryota</taxon>
        <taxon>Metazoa</taxon>
        <taxon>Chordata</taxon>
        <taxon>Craniata</taxon>
        <taxon>Vertebrata</taxon>
        <taxon>Euteleostomi</taxon>
        <taxon>Mammalia</taxon>
        <taxon>Eutheria</taxon>
        <taxon>Laurasiatheria</taxon>
        <taxon>Carnivora</taxon>
        <taxon>Caniformia</taxon>
        <taxon>Ursidae</taxon>
        <taxon>Ursus</taxon>
    </lineage>
</organism>